<dbReference type="Pfam" id="PF02536">
    <property type="entry name" value="mTERF"/>
    <property type="match status" value="2"/>
</dbReference>
<sequence>MLRFLCNKLLKNTSCVVELTQLYILQKNPYGNLKTFSKKVYSDTSETESTVLSLFRTYGFTETEISGLISKRPELLSYNPDKALKPKLDFFNSIGVSSSVLVKILSMDPAVLKRNLENQIIPSYQFLKIVLHTNENVIATIKRSSWVLKHDLRKYIEPNISLLREHGVPAFRILSFLKTQPRAFMQLPERFSTIVEEVKEMGFDPSKWNFLNAIHALTGFSKSTWDRKSEVYRKWGWSNDEILLAFKRKPMCMAASEKKINQVMDFLINKMGWTASDVARCPVVFLSSFENWTMPRCLVVQLLLSNGLTTPSQDLDGIKNL</sequence>
<keyword evidence="2" id="KW-0804">Transcription</keyword>
<reference evidence="4 5" key="1">
    <citation type="submission" date="2019-09" db="EMBL/GenBank/DDBJ databases">
        <title>A chromosome-level genome assembly of the Chinese tupelo Nyssa sinensis.</title>
        <authorList>
            <person name="Yang X."/>
            <person name="Kang M."/>
            <person name="Yang Y."/>
            <person name="Xiong H."/>
            <person name="Wang M."/>
            <person name="Zhang Z."/>
            <person name="Wang Z."/>
            <person name="Wu H."/>
            <person name="Ma T."/>
            <person name="Liu J."/>
            <person name="Xi Z."/>
        </authorList>
    </citation>
    <scope>NUCLEOTIDE SEQUENCE [LARGE SCALE GENOMIC DNA]</scope>
    <source>
        <strain evidence="4">J267</strain>
        <tissue evidence="4">Leaf</tissue>
    </source>
</reference>
<dbReference type="PANTHER" id="PTHR13068:SF166">
    <property type="entry name" value="TRANSCRIPTION TERMINATION FACTOR MTERF15, MITOCHONDRIAL-LIKE"/>
    <property type="match status" value="1"/>
</dbReference>
<protein>
    <submittedName>
        <fullName evidence="4">Uncharacterized protein</fullName>
    </submittedName>
</protein>
<keyword evidence="3" id="KW-0809">Transit peptide</keyword>
<dbReference type="EMBL" id="CM018049">
    <property type="protein sequence ID" value="KAA8519382.1"/>
    <property type="molecule type" value="Genomic_DNA"/>
</dbReference>
<evidence type="ECO:0000256" key="3">
    <source>
        <dbReference type="ARBA" id="ARBA00022946"/>
    </source>
</evidence>
<accession>A0A5J4ZPG6</accession>
<evidence type="ECO:0000313" key="5">
    <source>
        <dbReference type="Proteomes" id="UP000325577"/>
    </source>
</evidence>
<dbReference type="OrthoDB" id="637682at2759"/>
<organism evidence="4 5">
    <name type="scientific">Nyssa sinensis</name>
    <dbReference type="NCBI Taxonomy" id="561372"/>
    <lineage>
        <taxon>Eukaryota</taxon>
        <taxon>Viridiplantae</taxon>
        <taxon>Streptophyta</taxon>
        <taxon>Embryophyta</taxon>
        <taxon>Tracheophyta</taxon>
        <taxon>Spermatophyta</taxon>
        <taxon>Magnoliopsida</taxon>
        <taxon>eudicotyledons</taxon>
        <taxon>Gunneridae</taxon>
        <taxon>Pentapetalae</taxon>
        <taxon>asterids</taxon>
        <taxon>Cornales</taxon>
        <taxon>Nyssaceae</taxon>
        <taxon>Nyssa</taxon>
    </lineage>
</organism>
<dbReference type="SMART" id="SM00733">
    <property type="entry name" value="Mterf"/>
    <property type="match status" value="6"/>
</dbReference>
<dbReference type="InterPro" id="IPR038538">
    <property type="entry name" value="MTERF_sf"/>
</dbReference>
<dbReference type="GO" id="GO:0003676">
    <property type="term" value="F:nucleic acid binding"/>
    <property type="evidence" value="ECO:0007669"/>
    <property type="project" value="InterPro"/>
</dbReference>
<keyword evidence="2" id="KW-0805">Transcription regulation</keyword>
<comment type="similarity">
    <text evidence="1">Belongs to the mTERF family.</text>
</comment>
<dbReference type="GO" id="GO:0006353">
    <property type="term" value="P:DNA-templated transcription termination"/>
    <property type="evidence" value="ECO:0007669"/>
    <property type="project" value="UniProtKB-KW"/>
</dbReference>
<dbReference type="InterPro" id="IPR003690">
    <property type="entry name" value="MTERF"/>
</dbReference>
<dbReference type="PANTHER" id="PTHR13068">
    <property type="entry name" value="CGI-12 PROTEIN-RELATED"/>
    <property type="match status" value="1"/>
</dbReference>
<keyword evidence="5" id="KW-1185">Reference proteome</keyword>
<evidence type="ECO:0000256" key="1">
    <source>
        <dbReference type="ARBA" id="ARBA00007692"/>
    </source>
</evidence>
<dbReference type="Gene3D" id="1.25.70.10">
    <property type="entry name" value="Transcription termination factor 3, mitochondrial"/>
    <property type="match status" value="1"/>
</dbReference>
<gene>
    <name evidence="4" type="ORF">F0562_013638</name>
</gene>
<name>A0A5J4ZPG6_9ASTE</name>
<evidence type="ECO:0000256" key="2">
    <source>
        <dbReference type="ARBA" id="ARBA00022472"/>
    </source>
</evidence>
<evidence type="ECO:0000313" key="4">
    <source>
        <dbReference type="EMBL" id="KAA8519382.1"/>
    </source>
</evidence>
<proteinExistence type="inferred from homology"/>
<dbReference type="AlphaFoldDB" id="A0A5J4ZPG6"/>
<dbReference type="Proteomes" id="UP000325577">
    <property type="component" value="Linkage Group LG6"/>
</dbReference>
<dbReference type="FunFam" id="1.25.70.10:FF:000001">
    <property type="entry name" value="Mitochondrial transcription termination factor-like"/>
    <property type="match status" value="1"/>
</dbReference>
<keyword evidence="2" id="KW-0806">Transcription termination</keyword>